<dbReference type="Gene3D" id="3.20.20.70">
    <property type="entry name" value="Aldolase class I"/>
    <property type="match status" value="1"/>
</dbReference>
<feature type="non-terminal residue" evidence="2">
    <location>
        <position position="107"/>
    </location>
</feature>
<accession>A0A383CQ14</accession>
<dbReference type="Pfam" id="PF13186">
    <property type="entry name" value="SPASM"/>
    <property type="match status" value="1"/>
</dbReference>
<feature type="domain" description="4Fe4S-binding SPASM" evidence="1">
    <location>
        <begin position="3"/>
        <end position="64"/>
    </location>
</feature>
<dbReference type="SUPFAM" id="SSF102114">
    <property type="entry name" value="Radical SAM enzymes"/>
    <property type="match status" value="1"/>
</dbReference>
<reference evidence="2" key="1">
    <citation type="submission" date="2018-05" db="EMBL/GenBank/DDBJ databases">
        <authorList>
            <person name="Lanie J.A."/>
            <person name="Ng W.-L."/>
            <person name="Kazmierczak K.M."/>
            <person name="Andrzejewski T.M."/>
            <person name="Davidsen T.M."/>
            <person name="Wayne K.J."/>
            <person name="Tettelin H."/>
            <person name="Glass J.I."/>
            <person name="Rusch D."/>
            <person name="Podicherti R."/>
            <person name="Tsui H.-C.T."/>
            <person name="Winkler M.E."/>
        </authorList>
    </citation>
    <scope>NUCLEOTIDE SEQUENCE</scope>
</reference>
<dbReference type="EMBL" id="UINC01210803">
    <property type="protein sequence ID" value="SVE34437.1"/>
    <property type="molecule type" value="Genomic_DNA"/>
</dbReference>
<dbReference type="AlphaFoldDB" id="A0A383CQ14"/>
<dbReference type="InterPro" id="IPR013785">
    <property type="entry name" value="Aldolase_TIM"/>
</dbReference>
<proteinExistence type="predicted"/>
<gene>
    <name evidence="2" type="ORF">METZ01_LOCUS487291</name>
</gene>
<sequence>MLPWTHLHSWPDGRVLPCCMAPMDEILGNLKDQSFEEIWNSEKLRKMRVSMLNDKSTKECTRCYSMENSGLNTTRTWANETFENHFDKVATTKEDGTVEKINLPYID</sequence>
<dbReference type="InterPro" id="IPR058240">
    <property type="entry name" value="rSAM_sf"/>
</dbReference>
<evidence type="ECO:0000313" key="2">
    <source>
        <dbReference type="EMBL" id="SVE34437.1"/>
    </source>
</evidence>
<organism evidence="2">
    <name type="scientific">marine metagenome</name>
    <dbReference type="NCBI Taxonomy" id="408172"/>
    <lineage>
        <taxon>unclassified sequences</taxon>
        <taxon>metagenomes</taxon>
        <taxon>ecological metagenomes</taxon>
    </lineage>
</organism>
<protein>
    <recommendedName>
        <fullName evidence="1">4Fe4S-binding SPASM domain-containing protein</fullName>
    </recommendedName>
</protein>
<dbReference type="CDD" id="cd21109">
    <property type="entry name" value="SPASM"/>
    <property type="match status" value="1"/>
</dbReference>
<evidence type="ECO:0000259" key="1">
    <source>
        <dbReference type="Pfam" id="PF13186"/>
    </source>
</evidence>
<dbReference type="InterPro" id="IPR023885">
    <property type="entry name" value="4Fe4S-binding_SPASM_dom"/>
</dbReference>
<name>A0A383CQ14_9ZZZZ</name>